<protein>
    <submittedName>
        <fullName evidence="2">Uncharacterized protein</fullName>
    </submittedName>
</protein>
<name>A0A0A9FEJ4_ARUDO</name>
<organism evidence="2">
    <name type="scientific">Arundo donax</name>
    <name type="common">Giant reed</name>
    <name type="synonym">Donax arundinaceus</name>
    <dbReference type="NCBI Taxonomy" id="35708"/>
    <lineage>
        <taxon>Eukaryota</taxon>
        <taxon>Viridiplantae</taxon>
        <taxon>Streptophyta</taxon>
        <taxon>Embryophyta</taxon>
        <taxon>Tracheophyta</taxon>
        <taxon>Spermatophyta</taxon>
        <taxon>Magnoliopsida</taxon>
        <taxon>Liliopsida</taxon>
        <taxon>Poales</taxon>
        <taxon>Poaceae</taxon>
        <taxon>PACMAD clade</taxon>
        <taxon>Arundinoideae</taxon>
        <taxon>Arundineae</taxon>
        <taxon>Arundo</taxon>
    </lineage>
</organism>
<dbReference type="AlphaFoldDB" id="A0A0A9FEJ4"/>
<reference evidence="2" key="2">
    <citation type="journal article" date="2015" name="Data Brief">
        <title>Shoot transcriptome of the giant reed, Arundo donax.</title>
        <authorList>
            <person name="Barrero R.A."/>
            <person name="Guerrero F.D."/>
            <person name="Moolhuijzen P."/>
            <person name="Goolsby J.A."/>
            <person name="Tidwell J."/>
            <person name="Bellgard S.E."/>
            <person name="Bellgard M.I."/>
        </authorList>
    </citation>
    <scope>NUCLEOTIDE SEQUENCE</scope>
    <source>
        <tissue evidence="2">Shoot tissue taken approximately 20 cm above the soil surface</tissue>
    </source>
</reference>
<dbReference type="EMBL" id="GBRH01188282">
    <property type="protein sequence ID" value="JAE09614.1"/>
    <property type="molecule type" value="Transcribed_RNA"/>
</dbReference>
<sequence length="21" mass="2188">MSRADPVIQSTNAAFTPAVDP</sequence>
<proteinExistence type="predicted"/>
<reference evidence="2" key="1">
    <citation type="submission" date="2014-09" db="EMBL/GenBank/DDBJ databases">
        <authorList>
            <person name="Magalhaes I.L.F."/>
            <person name="Oliveira U."/>
            <person name="Santos F.R."/>
            <person name="Vidigal T.H.D.A."/>
            <person name="Brescovit A.D."/>
            <person name="Santos A.J."/>
        </authorList>
    </citation>
    <scope>NUCLEOTIDE SEQUENCE</scope>
    <source>
        <tissue evidence="2">Shoot tissue taken approximately 20 cm above the soil surface</tissue>
    </source>
</reference>
<accession>A0A0A9FEJ4</accession>
<feature type="region of interest" description="Disordered" evidence="1">
    <location>
        <begin position="1"/>
        <end position="21"/>
    </location>
</feature>
<evidence type="ECO:0000256" key="1">
    <source>
        <dbReference type="SAM" id="MobiDB-lite"/>
    </source>
</evidence>
<evidence type="ECO:0000313" key="2">
    <source>
        <dbReference type="EMBL" id="JAE09614.1"/>
    </source>
</evidence>